<dbReference type="GO" id="GO:0034515">
    <property type="term" value="C:proteasome storage granule"/>
    <property type="evidence" value="ECO:0007669"/>
    <property type="project" value="TreeGrafter"/>
</dbReference>
<evidence type="ECO:0000313" key="5">
    <source>
        <dbReference type="EMBL" id="KAK7582118.1"/>
    </source>
</evidence>
<dbReference type="AlphaFoldDB" id="A0AAN9TBI7"/>
<dbReference type="GO" id="GO:0043161">
    <property type="term" value="P:proteasome-mediated ubiquitin-dependent protein catabolic process"/>
    <property type="evidence" value="ECO:0007669"/>
    <property type="project" value="TreeGrafter"/>
</dbReference>
<dbReference type="Proteomes" id="UP001367676">
    <property type="component" value="Unassembled WGS sequence"/>
</dbReference>
<name>A0AAN9TBI7_9HEMI</name>
<feature type="compositionally biased region" description="Basic and acidic residues" evidence="2">
    <location>
        <begin position="178"/>
        <end position="208"/>
    </location>
</feature>
<dbReference type="PANTHER" id="PTHR10943">
    <property type="entry name" value="26S PROTEASOME NON-ATPASE REGULATORY SUBUNIT"/>
    <property type="match status" value="1"/>
</dbReference>
<dbReference type="Pfam" id="PF18004">
    <property type="entry name" value="RPN2_C"/>
    <property type="match status" value="1"/>
</dbReference>
<dbReference type="InterPro" id="IPR040623">
    <property type="entry name" value="RPN2_C"/>
</dbReference>
<evidence type="ECO:0000313" key="6">
    <source>
        <dbReference type="Proteomes" id="UP001367676"/>
    </source>
</evidence>
<feature type="region of interest" description="Disordered" evidence="2">
    <location>
        <begin position="267"/>
        <end position="290"/>
    </location>
</feature>
<sequence length="290" mass="32089">MNLRAIFSSKTGSRYRLTTTKLQNIENAPSRRGRNVTISLESRTGHVNMKAVAGMMLFIQHWYWFPLAHCLALAFTPTTIIALNSKLKMPKIEFRSNAKPSLYGYIPPLEEKKKDDREKVATAVLSIAARAKKRGVSAKHTAESGTTSVSSTAAAALSVTNVAASASSSTSITSNATEKMDVDESKDDEKKDKEKDGEKKTEEKKPEPNFEILSNPARVMNQQLKTLQLVDESAYIPLKDITIGGIILFRPAKKLQDDTEELVEPVAAFGPKLDDEKEADPPEPFEYKED</sequence>
<evidence type="ECO:0000256" key="1">
    <source>
        <dbReference type="ARBA" id="ARBA00022737"/>
    </source>
</evidence>
<keyword evidence="3" id="KW-1133">Transmembrane helix</keyword>
<keyword evidence="6" id="KW-1185">Reference proteome</keyword>
<dbReference type="Gene3D" id="1.25.10.10">
    <property type="entry name" value="Leucine-rich Repeat Variant"/>
    <property type="match status" value="1"/>
</dbReference>
<evidence type="ECO:0000256" key="2">
    <source>
        <dbReference type="SAM" id="MobiDB-lite"/>
    </source>
</evidence>
<feature type="transmembrane region" description="Helical" evidence="3">
    <location>
        <begin position="62"/>
        <end position="83"/>
    </location>
</feature>
<keyword evidence="3" id="KW-0812">Transmembrane</keyword>
<organism evidence="5 6">
    <name type="scientific">Parthenolecanium corni</name>
    <dbReference type="NCBI Taxonomy" id="536013"/>
    <lineage>
        <taxon>Eukaryota</taxon>
        <taxon>Metazoa</taxon>
        <taxon>Ecdysozoa</taxon>
        <taxon>Arthropoda</taxon>
        <taxon>Hexapoda</taxon>
        <taxon>Insecta</taxon>
        <taxon>Pterygota</taxon>
        <taxon>Neoptera</taxon>
        <taxon>Paraneoptera</taxon>
        <taxon>Hemiptera</taxon>
        <taxon>Sternorrhyncha</taxon>
        <taxon>Coccoidea</taxon>
        <taxon>Coccidae</taxon>
        <taxon>Parthenolecanium</taxon>
    </lineage>
</organism>
<evidence type="ECO:0000256" key="3">
    <source>
        <dbReference type="SAM" id="Phobius"/>
    </source>
</evidence>
<gene>
    <name evidence="5" type="ORF">V9T40_013563</name>
</gene>
<feature type="region of interest" description="Disordered" evidence="2">
    <location>
        <begin position="168"/>
        <end position="211"/>
    </location>
</feature>
<evidence type="ECO:0000259" key="4">
    <source>
        <dbReference type="Pfam" id="PF18004"/>
    </source>
</evidence>
<feature type="compositionally biased region" description="Low complexity" evidence="2">
    <location>
        <begin position="168"/>
        <end position="177"/>
    </location>
</feature>
<dbReference type="EMBL" id="JBBCAQ010000033">
    <property type="protein sequence ID" value="KAK7582118.1"/>
    <property type="molecule type" value="Genomic_DNA"/>
</dbReference>
<feature type="domain" description="26S proteasome regulatory subunit RPN2 C-terminal" evidence="4">
    <location>
        <begin position="78"/>
        <end position="254"/>
    </location>
</feature>
<reference evidence="5 6" key="1">
    <citation type="submission" date="2024-03" db="EMBL/GenBank/DDBJ databases">
        <title>Adaptation during the transition from Ophiocordyceps entomopathogen to insect associate is accompanied by gene loss and intensified selection.</title>
        <authorList>
            <person name="Ward C.M."/>
            <person name="Onetto C.A."/>
            <person name="Borneman A.R."/>
        </authorList>
    </citation>
    <scope>NUCLEOTIDE SEQUENCE [LARGE SCALE GENOMIC DNA]</scope>
    <source>
        <strain evidence="5">AWRI1</strain>
        <tissue evidence="5">Single Adult Female</tissue>
    </source>
</reference>
<dbReference type="GO" id="GO:0005634">
    <property type="term" value="C:nucleus"/>
    <property type="evidence" value="ECO:0007669"/>
    <property type="project" value="TreeGrafter"/>
</dbReference>
<dbReference type="PANTHER" id="PTHR10943:SF2">
    <property type="entry name" value="26S PROTEASOME NON-ATPASE REGULATORY SUBUNIT 1"/>
    <property type="match status" value="1"/>
</dbReference>
<comment type="caution">
    <text evidence="5">The sequence shown here is derived from an EMBL/GenBank/DDBJ whole genome shotgun (WGS) entry which is preliminary data.</text>
</comment>
<keyword evidence="1" id="KW-0677">Repeat</keyword>
<dbReference type="GO" id="GO:0008540">
    <property type="term" value="C:proteasome regulatory particle, base subcomplex"/>
    <property type="evidence" value="ECO:0007669"/>
    <property type="project" value="TreeGrafter"/>
</dbReference>
<dbReference type="InterPro" id="IPR011989">
    <property type="entry name" value="ARM-like"/>
</dbReference>
<protein>
    <recommendedName>
        <fullName evidence="4">26S proteasome regulatory subunit RPN2 C-terminal domain-containing protein</fullName>
    </recommendedName>
</protein>
<accession>A0AAN9TBI7</accession>
<proteinExistence type="predicted"/>
<keyword evidence="3" id="KW-0472">Membrane</keyword>